<gene>
    <name evidence="1" type="ORF">KDD93_01260</name>
</gene>
<proteinExistence type="predicted"/>
<dbReference type="InterPro" id="IPR010982">
    <property type="entry name" value="Lambda_DNA-bd_dom_sf"/>
</dbReference>
<evidence type="ECO:0000313" key="2">
    <source>
        <dbReference type="Proteomes" id="UP000682951"/>
    </source>
</evidence>
<dbReference type="Proteomes" id="UP000682951">
    <property type="component" value="Unassembled WGS sequence"/>
</dbReference>
<keyword evidence="2" id="KW-1185">Reference proteome</keyword>
<dbReference type="EMBL" id="JAGSSW010000001">
    <property type="protein sequence ID" value="MBR8463203.1"/>
    <property type="molecule type" value="Genomic_DNA"/>
</dbReference>
<name>A0ABS5HG36_9BACT</name>
<dbReference type="RefSeq" id="WP_212141426.1">
    <property type="nucleotide sequence ID" value="NZ_JAGSSW010000001.1"/>
</dbReference>
<accession>A0ABS5HG36</accession>
<comment type="caution">
    <text evidence="1">The sequence shown here is derived from an EMBL/GenBank/DDBJ whole genome shotgun (WGS) entry which is preliminary data.</text>
</comment>
<protein>
    <submittedName>
        <fullName evidence="1">Phosphatidylglycerophosphate synthase</fullName>
    </submittedName>
</protein>
<reference evidence="1 2" key="1">
    <citation type="submission" date="2021-04" db="EMBL/GenBank/DDBJ databases">
        <title>Molecular and phenotypic characterization and identification of bacterial isolates recovered from the Anatolian ground squirrels (Spermophilus xanthoprymnus) and which have the potential to form a new species in the Campylobacter genus.</title>
        <authorList>
            <person name="Aydin F."/>
            <person name="Abay S."/>
            <person name="Kayman T."/>
            <person name="Karakaya E."/>
            <person name="Mustak H.K."/>
            <person name="Mustak I.B."/>
            <person name="Bilgin N."/>
            <person name="Duzler A."/>
            <person name="Sahin O."/>
            <person name="Guran O."/>
            <person name="Saticioglu I.B."/>
        </authorList>
    </citation>
    <scope>NUCLEOTIDE SEQUENCE [LARGE SCALE GENOMIC DNA]</scope>
    <source>
        <strain evidence="2">faydin-G24</strain>
    </source>
</reference>
<evidence type="ECO:0000313" key="1">
    <source>
        <dbReference type="EMBL" id="MBR8463203.1"/>
    </source>
</evidence>
<sequence length="321" mass="36030">MNELENLKEIGIKEIARKTHIEPDYIHNIINKEFEKLSPLKANGYIKILQREYSIDLSGWLDEYKVFLNEHKPNESKKIKICPKIPAYTSEATGKRSSGLLSWILLLIVAGVAEYYFELHKYIENLPNFFEDENRSTVYSNSSIVSEMKDALEANITISTPQISVVDEPIIQTQSQDDTKVETNISSANATLPTTMVQILDQNAGTQSSALDRLTASIVPKDTNASDGVGIATIMPKQRVWIGIINLENGQKISNDTTKEINIDLSKRQLVVCGNGFIELKIGDKISKFDPSKSARFLVENGEIKQISYDEFVALNKGKSW</sequence>
<dbReference type="Gene3D" id="1.10.260.40">
    <property type="entry name" value="lambda repressor-like DNA-binding domains"/>
    <property type="match status" value="1"/>
</dbReference>
<organism evidence="1 2">
    <name type="scientific">Campylobacter anatolicus</name>
    <dbReference type="NCBI Taxonomy" id="2829105"/>
    <lineage>
        <taxon>Bacteria</taxon>
        <taxon>Pseudomonadati</taxon>
        <taxon>Campylobacterota</taxon>
        <taxon>Epsilonproteobacteria</taxon>
        <taxon>Campylobacterales</taxon>
        <taxon>Campylobacteraceae</taxon>
        <taxon>Campylobacter</taxon>
    </lineage>
</organism>